<keyword evidence="2" id="KW-0812">Transmembrane</keyword>
<accession>A0A1C0B8R2</accession>
<evidence type="ECO:0000256" key="2">
    <source>
        <dbReference type="SAM" id="Phobius"/>
    </source>
</evidence>
<dbReference type="EMBL" id="LCUJ01000002">
    <property type="protein sequence ID" value="OCL99994.1"/>
    <property type="molecule type" value="Genomic_DNA"/>
</dbReference>
<comment type="caution">
    <text evidence="3">The sequence shown here is derived from an EMBL/GenBank/DDBJ whole genome shotgun (WGS) entry which is preliminary data.</text>
</comment>
<keyword evidence="1" id="KW-0175">Coiled coil</keyword>
<dbReference type="AlphaFoldDB" id="A0A1C0B8R2"/>
<keyword evidence="2" id="KW-1133">Transmembrane helix</keyword>
<keyword evidence="2" id="KW-0472">Membrane</keyword>
<gene>
    <name evidence="3" type="ORF">AAX29_01047</name>
</gene>
<feature type="transmembrane region" description="Helical" evidence="2">
    <location>
        <begin position="69"/>
        <end position="92"/>
    </location>
</feature>
<dbReference type="OrthoDB" id="9989264at2"/>
<feature type="transmembrane region" description="Helical" evidence="2">
    <location>
        <begin position="21"/>
        <end position="41"/>
    </location>
</feature>
<proteinExistence type="predicted"/>
<evidence type="ECO:0000313" key="4">
    <source>
        <dbReference type="Proteomes" id="UP000093281"/>
    </source>
</evidence>
<dbReference type="STRING" id="544718.AAX25_00019"/>
<evidence type="ECO:0000313" key="3">
    <source>
        <dbReference type="EMBL" id="OCL99994.1"/>
    </source>
</evidence>
<evidence type="ECO:0000256" key="1">
    <source>
        <dbReference type="SAM" id="Coils"/>
    </source>
</evidence>
<dbReference type="RefSeq" id="WP_066180493.1">
    <property type="nucleotide sequence ID" value="NZ_LCUJ01000002.1"/>
</dbReference>
<feature type="coiled-coil region" evidence="1">
    <location>
        <begin position="126"/>
        <end position="283"/>
    </location>
</feature>
<sequence length="376" mass="45692">MYKEISKELKASLFQRIKSPFFSSFLIGILIFNYRYILVLLSTKSIEDKFNFIDTYKPTLIFELPYIDLFYQTTLIYPFFFAFVWIGIIPFFERYISMPIWKWHQNKLKEKFAKLEKEEIFLGSERDKYLSSISNIRKKTKKLEEELTNIDLATQTKIEKAIKNEQEKFEQEKERLNADIEIRLKAKEDEIKKQKDEEIINVKKLLKESEELNNKTKNNLEKLQTDNQNFRQDLIQKYEKGISEKDDEVNAIRKTNEELKNKLTNYENEFKKLEEFEKREKETNRMFELQKKDILKDFTIDEIKFLEIIYKNNIQDNHLYSNFIDEIQKYYSNKRMDLEKILEDLIEKKFITSNGGYIYYAKDIKDLIYKAFKNNY</sequence>
<organism evidence="3 4">
    <name type="scientific">Aliarcobacter thereius</name>
    <dbReference type="NCBI Taxonomy" id="544718"/>
    <lineage>
        <taxon>Bacteria</taxon>
        <taxon>Pseudomonadati</taxon>
        <taxon>Campylobacterota</taxon>
        <taxon>Epsilonproteobacteria</taxon>
        <taxon>Campylobacterales</taxon>
        <taxon>Arcobacteraceae</taxon>
        <taxon>Aliarcobacter</taxon>
    </lineage>
</organism>
<dbReference type="Proteomes" id="UP000093281">
    <property type="component" value="Unassembled WGS sequence"/>
</dbReference>
<reference evidence="4" key="1">
    <citation type="submission" date="2015-05" db="EMBL/GenBank/DDBJ databases">
        <authorList>
            <person name="Rovetto F."/>
            <person name="Cocolin L."/>
            <person name="Illeghems K."/>
            <person name="Van Nieuwerburgh F."/>
            <person name="Houf K."/>
        </authorList>
    </citation>
    <scope>NUCLEOTIDE SEQUENCE [LARGE SCALE GENOMIC DNA]</scope>
    <source>
        <strain evidence="4">DU22</strain>
    </source>
</reference>
<name>A0A1C0B8R2_9BACT</name>
<protein>
    <submittedName>
        <fullName evidence="3">Uncharacterized protein</fullName>
    </submittedName>
</protein>